<dbReference type="EMBL" id="CAJJDN010000251">
    <property type="protein sequence ID" value="CAD8129924.1"/>
    <property type="molecule type" value="Genomic_DNA"/>
</dbReference>
<sequence>MNTIDKIFQEHKKDIKRNHKGFNSFNIKLIIFFMSQQYHAQHVQNLVKQNIKLKFTKKIHQFFIIPTSQFEQKYKHYVQKLFQILITLRRFHILNTTLIKSSTFYNNHQYFQCILNKEILNRYSQFVNRIPLCKQYHYMYQLHFYKKLIYKDQAQSSLQNLSQPASHVEKKFHGIIKLRILYQELSSYKLFPEKQLVHAFEAAVHSGKIIYNLIATFVLHLKSKMQSKHLSLNSRRTCIIISSIFLKCCLLKSTKLEPSPSRPVLPYKNDKLHNFQCNQLNLNQVQLNKVQKNKYYYFLYILFSIKYILYMHFLQFELHLRQLASSQQQPSRRQTFCHTLCTCYIIQIKSNSAILLSVSTRKFDVRYCLVAHTQHLVFDASQNEQQNIHQLLSKNQFY</sequence>
<comment type="caution">
    <text evidence="2">The sequence shown here is derived from an EMBL/GenBank/DDBJ whole genome shotgun (WGS) entry which is preliminary data.</text>
</comment>
<evidence type="ECO:0000256" key="1">
    <source>
        <dbReference type="SAM" id="Phobius"/>
    </source>
</evidence>
<keyword evidence="1" id="KW-1133">Transmembrane helix</keyword>
<protein>
    <recommendedName>
        <fullName evidence="4">Transmembrane protein</fullName>
    </recommendedName>
</protein>
<proteinExistence type="predicted"/>
<feature type="transmembrane region" description="Helical" evidence="1">
    <location>
        <begin position="295"/>
        <end position="313"/>
    </location>
</feature>
<evidence type="ECO:0008006" key="4">
    <source>
        <dbReference type="Google" id="ProtNLM"/>
    </source>
</evidence>
<keyword evidence="3" id="KW-1185">Reference proteome</keyword>
<organism evidence="2 3">
    <name type="scientific">Paramecium sonneborni</name>
    <dbReference type="NCBI Taxonomy" id="65129"/>
    <lineage>
        <taxon>Eukaryota</taxon>
        <taxon>Sar</taxon>
        <taxon>Alveolata</taxon>
        <taxon>Ciliophora</taxon>
        <taxon>Intramacronucleata</taxon>
        <taxon>Oligohymenophorea</taxon>
        <taxon>Peniculida</taxon>
        <taxon>Parameciidae</taxon>
        <taxon>Paramecium</taxon>
    </lineage>
</organism>
<reference evidence="2" key="1">
    <citation type="submission" date="2021-01" db="EMBL/GenBank/DDBJ databases">
        <authorList>
            <consortium name="Genoscope - CEA"/>
            <person name="William W."/>
        </authorList>
    </citation>
    <scope>NUCLEOTIDE SEQUENCE</scope>
</reference>
<evidence type="ECO:0000313" key="2">
    <source>
        <dbReference type="EMBL" id="CAD8129924.1"/>
    </source>
</evidence>
<gene>
    <name evidence="2" type="ORF">PSON_ATCC_30995.1.T2510012</name>
</gene>
<evidence type="ECO:0000313" key="3">
    <source>
        <dbReference type="Proteomes" id="UP000692954"/>
    </source>
</evidence>
<dbReference type="Proteomes" id="UP000692954">
    <property type="component" value="Unassembled WGS sequence"/>
</dbReference>
<keyword evidence="1" id="KW-0472">Membrane</keyword>
<keyword evidence="1" id="KW-0812">Transmembrane</keyword>
<dbReference type="AlphaFoldDB" id="A0A8S1RTV4"/>
<name>A0A8S1RTV4_9CILI</name>
<accession>A0A8S1RTV4</accession>